<dbReference type="InterPro" id="IPR043502">
    <property type="entry name" value="DNA/RNA_pol_sf"/>
</dbReference>
<evidence type="ECO:0000313" key="3">
    <source>
        <dbReference type="Proteomes" id="UP000823749"/>
    </source>
</evidence>
<sequence length="278" mass="31092">MANCNRRNNFIGNIIIGDSLLERDEEIRSGIANFYEGLFREEGVGCPRVDELEFDIISVEDASCLERPFDEEEVVAALKSINGDKAPGPDGMSMAFFQHCWGTVRVEVMGMFQYFWEHGEFECFFCGFIPKKGGAEDISLLGGAYKLLAKVLAGRLKKVVEKVVSESQNAFVPGIQILDAILVANECVDLRLKSGNPGLVCKLDIEKAYDNVNWDFLLYVIERMDFGGLWRKWIIACVSSVRISVLVNGTPASFFQTSRGLRQGDPLSTLLFILVMEF</sequence>
<dbReference type="InterPro" id="IPR000477">
    <property type="entry name" value="RT_dom"/>
</dbReference>
<name>A0AAV6JVF9_9ERIC</name>
<reference evidence="2 3" key="1">
    <citation type="submission" date="2020-08" db="EMBL/GenBank/DDBJ databases">
        <title>Plant Genome Project.</title>
        <authorList>
            <person name="Zhang R.-G."/>
        </authorList>
    </citation>
    <scope>NUCLEOTIDE SEQUENCE [LARGE SCALE GENOMIC DNA]</scope>
    <source>
        <strain evidence="2">WSP0</strain>
        <tissue evidence="2">Leaf</tissue>
    </source>
</reference>
<dbReference type="CDD" id="cd01650">
    <property type="entry name" value="RT_nLTR_like"/>
    <property type="match status" value="1"/>
</dbReference>
<organism evidence="2 3">
    <name type="scientific">Rhododendron griersonianum</name>
    <dbReference type="NCBI Taxonomy" id="479676"/>
    <lineage>
        <taxon>Eukaryota</taxon>
        <taxon>Viridiplantae</taxon>
        <taxon>Streptophyta</taxon>
        <taxon>Embryophyta</taxon>
        <taxon>Tracheophyta</taxon>
        <taxon>Spermatophyta</taxon>
        <taxon>Magnoliopsida</taxon>
        <taxon>eudicotyledons</taxon>
        <taxon>Gunneridae</taxon>
        <taxon>Pentapetalae</taxon>
        <taxon>asterids</taxon>
        <taxon>Ericales</taxon>
        <taxon>Ericaceae</taxon>
        <taxon>Ericoideae</taxon>
        <taxon>Rhodoreae</taxon>
        <taxon>Rhododendron</taxon>
    </lineage>
</organism>
<gene>
    <name evidence="2" type="ORF">RHGRI_016807</name>
</gene>
<evidence type="ECO:0000313" key="2">
    <source>
        <dbReference type="EMBL" id="KAG5544179.1"/>
    </source>
</evidence>
<feature type="domain" description="Reverse transcriptase" evidence="1">
    <location>
        <begin position="130"/>
        <end position="277"/>
    </location>
</feature>
<protein>
    <recommendedName>
        <fullName evidence="1">Reverse transcriptase domain-containing protein</fullName>
    </recommendedName>
</protein>
<accession>A0AAV6JVF9</accession>
<dbReference type="AlphaFoldDB" id="A0AAV6JVF9"/>
<dbReference type="Proteomes" id="UP000823749">
    <property type="component" value="Chromosome 6"/>
</dbReference>
<comment type="caution">
    <text evidence="2">The sequence shown here is derived from an EMBL/GenBank/DDBJ whole genome shotgun (WGS) entry which is preliminary data.</text>
</comment>
<evidence type="ECO:0000259" key="1">
    <source>
        <dbReference type="Pfam" id="PF00078"/>
    </source>
</evidence>
<dbReference type="EMBL" id="JACTNZ010000006">
    <property type="protein sequence ID" value="KAG5544179.1"/>
    <property type="molecule type" value="Genomic_DNA"/>
</dbReference>
<keyword evidence="3" id="KW-1185">Reference proteome</keyword>
<proteinExistence type="predicted"/>
<dbReference type="Pfam" id="PF00078">
    <property type="entry name" value="RVT_1"/>
    <property type="match status" value="1"/>
</dbReference>
<dbReference type="SUPFAM" id="SSF56672">
    <property type="entry name" value="DNA/RNA polymerases"/>
    <property type="match status" value="1"/>
</dbReference>
<dbReference type="PANTHER" id="PTHR19446">
    <property type="entry name" value="REVERSE TRANSCRIPTASES"/>
    <property type="match status" value="1"/>
</dbReference>